<keyword evidence="1" id="KW-0812">Transmembrane</keyword>
<keyword evidence="1" id="KW-1133">Transmembrane helix</keyword>
<dbReference type="AlphaFoldDB" id="A0A285EH06"/>
<dbReference type="EMBL" id="OBDO01000007">
    <property type="protein sequence ID" value="SNX97484.1"/>
    <property type="molecule type" value="Genomic_DNA"/>
</dbReference>
<evidence type="ECO:0000313" key="2">
    <source>
        <dbReference type="EMBL" id="SNX97484.1"/>
    </source>
</evidence>
<accession>A0A285EH06</accession>
<keyword evidence="1" id="KW-0472">Membrane</keyword>
<protein>
    <submittedName>
        <fullName evidence="2">Uncharacterized protein</fullName>
    </submittedName>
</protein>
<organism evidence="2 3">
    <name type="scientific">Geodermatophilus sabuli</name>
    <dbReference type="NCBI Taxonomy" id="1564158"/>
    <lineage>
        <taxon>Bacteria</taxon>
        <taxon>Bacillati</taxon>
        <taxon>Actinomycetota</taxon>
        <taxon>Actinomycetes</taxon>
        <taxon>Geodermatophilales</taxon>
        <taxon>Geodermatophilaceae</taxon>
        <taxon>Geodermatophilus</taxon>
    </lineage>
</organism>
<proteinExistence type="predicted"/>
<dbReference type="RefSeq" id="WP_172442477.1">
    <property type="nucleotide sequence ID" value="NZ_JACHXB010000006.1"/>
</dbReference>
<gene>
    <name evidence="2" type="ORF">SAMN06893097_107125</name>
</gene>
<keyword evidence="3" id="KW-1185">Reference proteome</keyword>
<evidence type="ECO:0000313" key="3">
    <source>
        <dbReference type="Proteomes" id="UP000219514"/>
    </source>
</evidence>
<dbReference type="Proteomes" id="UP000219514">
    <property type="component" value="Unassembled WGS sequence"/>
</dbReference>
<evidence type="ECO:0000256" key="1">
    <source>
        <dbReference type="SAM" id="Phobius"/>
    </source>
</evidence>
<name>A0A285EH06_9ACTN</name>
<feature type="transmembrane region" description="Helical" evidence="1">
    <location>
        <begin position="20"/>
        <end position="42"/>
    </location>
</feature>
<sequence length="58" mass="5734">MAQQSPGPGTTTGTGPASSAARLNGGAIATLAGGGLLLVFMLQNTQDVTLQFLVWSSA</sequence>
<reference evidence="2 3" key="1">
    <citation type="submission" date="2017-09" db="EMBL/GenBank/DDBJ databases">
        <authorList>
            <person name="Ehlers B."/>
            <person name="Leendertz F.H."/>
        </authorList>
    </citation>
    <scope>NUCLEOTIDE SEQUENCE [LARGE SCALE GENOMIC DNA]</scope>
    <source>
        <strain evidence="2 3">DSM 46844</strain>
    </source>
</reference>